<gene>
    <name evidence="1" type="ORF">LDG_5367</name>
</gene>
<organism evidence="1 2">
    <name type="scientific">Legionella drancourtii LLAP12</name>
    <dbReference type="NCBI Taxonomy" id="658187"/>
    <lineage>
        <taxon>Bacteria</taxon>
        <taxon>Pseudomonadati</taxon>
        <taxon>Pseudomonadota</taxon>
        <taxon>Gammaproteobacteria</taxon>
        <taxon>Legionellales</taxon>
        <taxon>Legionellaceae</taxon>
        <taxon>Legionella</taxon>
    </lineage>
</organism>
<dbReference type="AlphaFoldDB" id="G9EJK1"/>
<reference evidence="1 2" key="1">
    <citation type="journal article" date="2011" name="BMC Genomics">
        <title>Insight into cross-talk between intra-amoebal pathogens.</title>
        <authorList>
            <person name="Gimenez G."/>
            <person name="Bertelli C."/>
            <person name="Moliner C."/>
            <person name="Robert C."/>
            <person name="Raoult D."/>
            <person name="Fournier P.E."/>
            <person name="Greub G."/>
        </authorList>
    </citation>
    <scope>NUCLEOTIDE SEQUENCE [LARGE SCALE GENOMIC DNA]</scope>
    <source>
        <strain evidence="1 2">LLAP12</strain>
    </source>
</reference>
<name>G9EJK1_9GAMM</name>
<sequence>MSKELSEKIKQALDVAAAFDNCFFHSYAMYLIANKLSLPKELFTFVSILGDESPASQLQKKISQSGFAVFICRIFATSSSS</sequence>
<proteinExistence type="predicted"/>
<dbReference type="RefSeq" id="WP_006869348.1">
    <property type="nucleotide sequence ID" value="NZ_JH413798.1"/>
</dbReference>
<dbReference type="HOGENOM" id="CLU_2569587_0_0_6"/>
<dbReference type="InParanoid" id="G9EJK1"/>
<protein>
    <submittedName>
        <fullName evidence="1">Uncharacterized protein</fullName>
    </submittedName>
</protein>
<keyword evidence="2" id="KW-1185">Reference proteome</keyword>
<dbReference type="OrthoDB" id="5637108at2"/>
<accession>G9EJK1</accession>
<evidence type="ECO:0000313" key="2">
    <source>
        <dbReference type="Proteomes" id="UP000002770"/>
    </source>
</evidence>
<dbReference type="EMBL" id="JH413798">
    <property type="protein sequence ID" value="EHL32411.1"/>
    <property type="molecule type" value="Genomic_DNA"/>
</dbReference>
<dbReference type="Proteomes" id="UP000002770">
    <property type="component" value="Unassembled WGS sequence"/>
</dbReference>
<dbReference type="STRING" id="658187.LDG_5367"/>
<evidence type="ECO:0000313" key="1">
    <source>
        <dbReference type="EMBL" id="EHL32411.1"/>
    </source>
</evidence>